<dbReference type="GO" id="GO:0008218">
    <property type="term" value="P:bioluminescence"/>
    <property type="evidence" value="ECO:0007669"/>
    <property type="project" value="InterPro"/>
</dbReference>
<dbReference type="AlphaFoldDB" id="A0A8J8SE61"/>
<feature type="domain" description="Acyl-protein synthetase LuxE" evidence="1">
    <location>
        <begin position="55"/>
        <end position="364"/>
    </location>
</feature>
<name>A0A8J8SE61_9FIRM</name>
<sequence length="373" mass="42750">MRTFKYIDEVSRLKPFKFNKEYDQIFVNAMKENYEFQLTKHPYLKHMLDYTNGGLDINTIEDIYDIPPIFVDLMKYHDLCSLPEEEIELTLTSSGTKGQKTKSFFDKGSISRLNKIASSVFNAIGYSSEIPVEYFVLSYDITKATDIGTSWSDKQMIDLAPQKSVHWMIEWDEESKQYIFDDEKWARLFIERSSEGPVRLLGFPAYMYKMVETIKKIHKPVKVDERSFILAGGGWKNHLGKSMSLKEFGSYMEKNIGLKPSHIGDTYGLAEHGIPYCSCEYGHYHIPQYSRVRVCDPLTLEPVPMGEEGILHLLTPYNIAQPNLSLLSTDIVTLGENCPCNREGTYIKSIRRGGKKKHKGCAIAALEILKNSK</sequence>
<dbReference type="InterPro" id="IPR007534">
    <property type="entry name" value="LuxE"/>
</dbReference>
<organism evidence="2 3">
    <name type="scientific">Vallitalea guaymasensis</name>
    <dbReference type="NCBI Taxonomy" id="1185412"/>
    <lineage>
        <taxon>Bacteria</taxon>
        <taxon>Bacillati</taxon>
        <taxon>Bacillota</taxon>
        <taxon>Clostridia</taxon>
        <taxon>Lachnospirales</taxon>
        <taxon>Vallitaleaceae</taxon>
        <taxon>Vallitalea</taxon>
    </lineage>
</organism>
<dbReference type="GO" id="GO:0047474">
    <property type="term" value="F:long-chain fatty acid--protein ligase activity"/>
    <property type="evidence" value="ECO:0007669"/>
    <property type="project" value="InterPro"/>
</dbReference>
<evidence type="ECO:0000313" key="2">
    <source>
        <dbReference type="EMBL" id="QUH31225.1"/>
    </source>
</evidence>
<dbReference type="Pfam" id="PF04443">
    <property type="entry name" value="LuxE"/>
    <property type="match status" value="1"/>
</dbReference>
<dbReference type="KEGG" id="vgu:HYG85_20780"/>
<gene>
    <name evidence="2" type="ORF">HYG85_20780</name>
</gene>
<protein>
    <submittedName>
        <fullName evidence="2">Acyl-protein synthetase LuxE</fullName>
    </submittedName>
</protein>
<dbReference type="Gene3D" id="3.40.50.12780">
    <property type="entry name" value="N-terminal domain of ligase-like"/>
    <property type="match status" value="1"/>
</dbReference>
<dbReference type="SUPFAM" id="SSF56801">
    <property type="entry name" value="Acetyl-CoA synthetase-like"/>
    <property type="match status" value="1"/>
</dbReference>
<evidence type="ECO:0000313" key="3">
    <source>
        <dbReference type="Proteomes" id="UP000677305"/>
    </source>
</evidence>
<reference evidence="2 3" key="1">
    <citation type="submission" date="2020-07" db="EMBL/GenBank/DDBJ databases">
        <title>Vallitalea guaymasensis genome.</title>
        <authorList>
            <person name="Postec A."/>
        </authorList>
    </citation>
    <scope>NUCLEOTIDE SEQUENCE [LARGE SCALE GENOMIC DNA]</scope>
    <source>
        <strain evidence="2 3">Ra1766G1</strain>
    </source>
</reference>
<dbReference type="Proteomes" id="UP000677305">
    <property type="component" value="Chromosome"/>
</dbReference>
<dbReference type="InterPro" id="IPR042099">
    <property type="entry name" value="ANL_N_sf"/>
</dbReference>
<dbReference type="RefSeq" id="WP_212691292.1">
    <property type="nucleotide sequence ID" value="NZ_CP058561.1"/>
</dbReference>
<proteinExistence type="predicted"/>
<keyword evidence="3" id="KW-1185">Reference proteome</keyword>
<dbReference type="EMBL" id="CP058561">
    <property type="protein sequence ID" value="QUH31225.1"/>
    <property type="molecule type" value="Genomic_DNA"/>
</dbReference>
<accession>A0A8J8SE61</accession>
<evidence type="ECO:0000259" key="1">
    <source>
        <dbReference type="Pfam" id="PF04443"/>
    </source>
</evidence>